<sequence length="435" mass="48689">MTDTAAHVPRGKRINFVLAAVTDSLSEFGRRSCLLPCDFGVGCDSGLRFSSEDMASSKGLKKRRKTEKKAEAIGSDSGSSSQPVDWWDEFCRRVNDDCSPPKVLDTFESAFRISRKTFGYICSLIKEDFAAKPGNFVFKDGTLLSLYDQVAISLRRLGSGESLGAIGDSFGLTHSNVAQITWRFVEAMEKRALHHLQWPNSGTDTDRIKSKFEKLSGLPNCCGAIDITHILMNLRASDPTIKLCRDHAKNQSMVLQAIVGPNMRFLDIVTGWPGKMSESSIFQNSNFYRLCKEGKRLNEKIGEYIVGDSGYPLLPFLITPYEGTELSESSIKFNKRHLEVALVAQRALKRLKDNWGIIRGVMWRPDRHKLPRIILVCCLLHNIAIDLEDEVQIELPACSSNHDPGYRQQVSRVSDPRGVCLRDKLILELSANSRA</sequence>
<comment type="similarity">
    <text evidence="3">Belongs to the HARBI1 family.</text>
</comment>
<accession>A0A218W7G9</accession>
<evidence type="ECO:0000259" key="9">
    <source>
        <dbReference type="Pfam" id="PF13359"/>
    </source>
</evidence>
<dbReference type="PANTHER" id="PTHR22930:SF291">
    <property type="entry name" value="EXPRESSED PROTEIN"/>
    <property type="match status" value="1"/>
</dbReference>
<gene>
    <name evidence="13" type="primary">LOC116210104</name>
    <name evidence="10" type="ORF">CDL15_Pgr025014</name>
</gene>
<keyword evidence="5" id="KW-0479">Metal-binding</keyword>
<evidence type="ECO:0000313" key="13">
    <source>
        <dbReference type="RefSeq" id="XP_031399773.1"/>
    </source>
</evidence>
<keyword evidence="7" id="KW-0539">Nucleus</keyword>
<reference evidence="12" key="3">
    <citation type="journal article" date="2020" name="Plant Biotechnol. J.">
        <title>The pomegranate (Punica granatum L.) draft genome dissects genetic divergence between soft- and hard-seeded cultivars.</title>
        <authorList>
            <person name="Luo X."/>
            <person name="Li H."/>
            <person name="Wu Z."/>
            <person name="Yao W."/>
            <person name="Zhao P."/>
            <person name="Cao D."/>
            <person name="Yu H."/>
            <person name="Li K."/>
            <person name="Poudel K."/>
            <person name="Zhao D."/>
            <person name="Zhang F."/>
            <person name="Xia X."/>
            <person name="Chen L."/>
            <person name="Wang Q."/>
            <person name="Jing D."/>
            <person name="Cao S."/>
        </authorList>
    </citation>
    <scope>NUCLEOTIDE SEQUENCE [LARGE SCALE GENOMIC DNA]</scope>
</reference>
<evidence type="ECO:0000256" key="6">
    <source>
        <dbReference type="ARBA" id="ARBA00022801"/>
    </source>
</evidence>
<evidence type="ECO:0000313" key="12">
    <source>
        <dbReference type="Proteomes" id="UP000515151"/>
    </source>
</evidence>
<dbReference type="GO" id="GO:0046872">
    <property type="term" value="F:metal ion binding"/>
    <property type="evidence" value="ECO:0007669"/>
    <property type="project" value="UniProtKB-KW"/>
</dbReference>
<dbReference type="PANTHER" id="PTHR22930">
    <property type="match status" value="1"/>
</dbReference>
<dbReference type="AlphaFoldDB" id="A0A218W7G9"/>
<name>A0A218W7G9_PUNGR</name>
<dbReference type="GO" id="GO:0016787">
    <property type="term" value="F:hydrolase activity"/>
    <property type="evidence" value="ECO:0007669"/>
    <property type="project" value="UniProtKB-KW"/>
</dbReference>
<evidence type="ECO:0000313" key="11">
    <source>
        <dbReference type="Proteomes" id="UP000197138"/>
    </source>
</evidence>
<evidence type="ECO:0000256" key="2">
    <source>
        <dbReference type="ARBA" id="ARBA00004123"/>
    </source>
</evidence>
<dbReference type="EMBL" id="MTKT01004939">
    <property type="protein sequence ID" value="OWM68827.1"/>
    <property type="molecule type" value="Genomic_DNA"/>
</dbReference>
<dbReference type="InterPro" id="IPR027806">
    <property type="entry name" value="HARBI1_dom"/>
</dbReference>
<dbReference type="Proteomes" id="UP000197138">
    <property type="component" value="Unassembled WGS sequence"/>
</dbReference>
<evidence type="ECO:0000256" key="8">
    <source>
        <dbReference type="SAM" id="MobiDB-lite"/>
    </source>
</evidence>
<reference evidence="13" key="4">
    <citation type="submission" date="2025-04" db="UniProtKB">
        <authorList>
            <consortium name="RefSeq"/>
        </authorList>
    </citation>
    <scope>IDENTIFICATION</scope>
    <source>
        <tissue evidence="13">Leaf</tissue>
    </source>
</reference>
<reference evidence="10" key="2">
    <citation type="submission" date="2017-06" db="EMBL/GenBank/DDBJ databases">
        <title>The pomegranate genome and the genomics of punicalagin biosynthesis.</title>
        <authorList>
            <person name="Xu C."/>
        </authorList>
    </citation>
    <scope>NUCLEOTIDE SEQUENCE [LARGE SCALE GENOMIC DNA]</scope>
    <source>
        <tissue evidence="10">Fresh leaf</tissue>
    </source>
</reference>
<keyword evidence="12" id="KW-1185">Reference proteome</keyword>
<dbReference type="GeneID" id="116210104"/>
<evidence type="ECO:0000256" key="1">
    <source>
        <dbReference type="ARBA" id="ARBA00001968"/>
    </source>
</evidence>
<feature type="region of interest" description="Disordered" evidence="8">
    <location>
        <begin position="60"/>
        <end position="82"/>
    </location>
</feature>
<keyword evidence="4" id="KW-0540">Nuclease</keyword>
<evidence type="ECO:0000256" key="3">
    <source>
        <dbReference type="ARBA" id="ARBA00006958"/>
    </source>
</evidence>
<dbReference type="GO" id="GO:0005634">
    <property type="term" value="C:nucleus"/>
    <property type="evidence" value="ECO:0007669"/>
    <property type="project" value="UniProtKB-SubCell"/>
</dbReference>
<dbReference type="InterPro" id="IPR045249">
    <property type="entry name" value="HARBI1-like"/>
</dbReference>
<dbReference type="OrthoDB" id="2668416at2759"/>
<comment type="subcellular location">
    <subcellularLocation>
        <location evidence="2">Nucleus</location>
    </subcellularLocation>
</comment>
<dbReference type="Pfam" id="PF13359">
    <property type="entry name" value="DDE_Tnp_4"/>
    <property type="match status" value="1"/>
</dbReference>
<organism evidence="10 11">
    <name type="scientific">Punica granatum</name>
    <name type="common">Pomegranate</name>
    <dbReference type="NCBI Taxonomy" id="22663"/>
    <lineage>
        <taxon>Eukaryota</taxon>
        <taxon>Viridiplantae</taxon>
        <taxon>Streptophyta</taxon>
        <taxon>Embryophyta</taxon>
        <taxon>Tracheophyta</taxon>
        <taxon>Spermatophyta</taxon>
        <taxon>Magnoliopsida</taxon>
        <taxon>eudicotyledons</taxon>
        <taxon>Gunneridae</taxon>
        <taxon>Pentapetalae</taxon>
        <taxon>rosids</taxon>
        <taxon>malvids</taxon>
        <taxon>Myrtales</taxon>
        <taxon>Lythraceae</taxon>
        <taxon>Punica</taxon>
    </lineage>
</organism>
<comment type="cofactor">
    <cofactor evidence="1">
        <name>a divalent metal cation</name>
        <dbReference type="ChEBI" id="CHEBI:60240"/>
    </cofactor>
</comment>
<evidence type="ECO:0000256" key="7">
    <source>
        <dbReference type="ARBA" id="ARBA00023242"/>
    </source>
</evidence>
<dbReference type="Proteomes" id="UP000515151">
    <property type="component" value="Chromosome 6"/>
</dbReference>
<reference evidence="11" key="1">
    <citation type="journal article" date="2017" name="Plant J.">
        <title>The pomegranate (Punica granatum L.) genome and the genomics of punicalagin biosynthesis.</title>
        <authorList>
            <person name="Qin G."/>
            <person name="Xu C."/>
            <person name="Ming R."/>
            <person name="Tang H."/>
            <person name="Guyot R."/>
            <person name="Kramer E.M."/>
            <person name="Hu Y."/>
            <person name="Yi X."/>
            <person name="Qi Y."/>
            <person name="Xu X."/>
            <person name="Gao Z."/>
            <person name="Pan H."/>
            <person name="Jian J."/>
            <person name="Tian Y."/>
            <person name="Yue Z."/>
            <person name="Xu Y."/>
        </authorList>
    </citation>
    <scope>NUCLEOTIDE SEQUENCE [LARGE SCALE GENOMIC DNA]</scope>
    <source>
        <strain evidence="11">cv. Dabenzi</strain>
    </source>
</reference>
<dbReference type="GO" id="GO:0004518">
    <property type="term" value="F:nuclease activity"/>
    <property type="evidence" value="ECO:0007669"/>
    <property type="project" value="UniProtKB-KW"/>
</dbReference>
<evidence type="ECO:0000313" key="10">
    <source>
        <dbReference type="EMBL" id="OWM68827.1"/>
    </source>
</evidence>
<protein>
    <submittedName>
        <fullName evidence="13">Protein ALP1-like</fullName>
    </submittedName>
</protein>
<feature type="domain" description="DDE Tnp4" evidence="9">
    <location>
        <begin position="249"/>
        <end position="382"/>
    </location>
</feature>
<evidence type="ECO:0000256" key="5">
    <source>
        <dbReference type="ARBA" id="ARBA00022723"/>
    </source>
</evidence>
<evidence type="ECO:0000256" key="4">
    <source>
        <dbReference type="ARBA" id="ARBA00022722"/>
    </source>
</evidence>
<keyword evidence="6" id="KW-0378">Hydrolase</keyword>
<dbReference type="RefSeq" id="XP_031399773.1">
    <property type="nucleotide sequence ID" value="XM_031543913.1"/>
</dbReference>
<proteinExistence type="inferred from homology"/>